<dbReference type="AlphaFoldDB" id="A0A0A6P2I4"/>
<evidence type="ECO:0000313" key="1">
    <source>
        <dbReference type="EMBL" id="OAD24115.1"/>
    </source>
</evidence>
<gene>
    <name evidence="1" type="ORF">THIOM_000029</name>
</gene>
<name>A0A0A6P2I4_9GAMM</name>
<evidence type="ECO:0000313" key="2">
    <source>
        <dbReference type="Proteomes" id="UP000076962"/>
    </source>
</evidence>
<reference evidence="1 2" key="1">
    <citation type="submission" date="2016-05" db="EMBL/GenBank/DDBJ databases">
        <title>Single-cell genome of chain-forming Candidatus Thiomargarita nelsonii and comparison to other large sulfur-oxidizing bacteria.</title>
        <authorList>
            <person name="Winkel M."/>
            <person name="Salman V."/>
            <person name="Woyke T."/>
            <person name="Schulz-Vogt H."/>
            <person name="Richter M."/>
            <person name="Flood B."/>
            <person name="Bailey J."/>
            <person name="Amann R."/>
            <person name="Mussmann M."/>
        </authorList>
    </citation>
    <scope>NUCLEOTIDE SEQUENCE [LARGE SCALE GENOMIC DNA]</scope>
    <source>
        <strain evidence="1 2">THI036</strain>
    </source>
</reference>
<accession>A0A0A6P2I4</accession>
<feature type="non-terminal residue" evidence="1">
    <location>
        <position position="130"/>
    </location>
</feature>
<organism evidence="1 2">
    <name type="scientific">Candidatus Thiomargarita nelsonii</name>
    <dbReference type="NCBI Taxonomy" id="1003181"/>
    <lineage>
        <taxon>Bacteria</taxon>
        <taxon>Pseudomonadati</taxon>
        <taxon>Pseudomonadota</taxon>
        <taxon>Gammaproteobacteria</taxon>
        <taxon>Thiotrichales</taxon>
        <taxon>Thiotrichaceae</taxon>
        <taxon>Thiomargarita</taxon>
    </lineage>
</organism>
<proteinExistence type="predicted"/>
<comment type="caution">
    <text evidence="1">The sequence shown here is derived from an EMBL/GenBank/DDBJ whole genome shotgun (WGS) entry which is preliminary data.</text>
</comment>
<dbReference type="Proteomes" id="UP000076962">
    <property type="component" value="Unassembled WGS sequence"/>
</dbReference>
<protein>
    <submittedName>
        <fullName evidence="1">Uncharacterized protein</fullName>
    </submittedName>
</protein>
<keyword evidence="2" id="KW-1185">Reference proteome</keyword>
<dbReference type="EMBL" id="LUTY01000005">
    <property type="protein sequence ID" value="OAD24115.1"/>
    <property type="molecule type" value="Genomic_DNA"/>
</dbReference>
<sequence>MKVTKAAIDRFEQALPLEKRRISIELLWDAMAKALPEQITGDSRQTLHALIAGIELRGFSLPKSKKLFDYTAQPPLPKWVQRPEKANDDKKIFFEPKTHLWARELTFLAEGRRLPNYQQWQMLDNWLKSG</sequence>